<protein>
    <submittedName>
        <fullName evidence="2">Uncharacterized protein</fullName>
    </submittedName>
</protein>
<dbReference type="RefSeq" id="WP_147053954.1">
    <property type="nucleotide sequence ID" value="NZ_CP042437.1"/>
</dbReference>
<evidence type="ECO:0000313" key="2">
    <source>
        <dbReference type="EMBL" id="QEC76785.1"/>
    </source>
</evidence>
<dbReference type="OrthoDB" id="680837at2"/>
<feature type="signal peptide" evidence="1">
    <location>
        <begin position="1"/>
        <end position="20"/>
    </location>
</feature>
<name>A0A5B8W1I6_9SPHI</name>
<dbReference type="EMBL" id="CP042437">
    <property type="protein sequence ID" value="QEC76785.1"/>
    <property type="molecule type" value="Genomic_DNA"/>
</dbReference>
<dbReference type="KEGG" id="mgk:FSB76_12825"/>
<accession>A0A5B8W1I6</accession>
<reference evidence="2 3" key="1">
    <citation type="journal article" date="2013" name="J. Microbiol.">
        <title>Mucilaginibacter ginsenosidivorax sp. nov., with ginsenoside converting activity isolated from sediment.</title>
        <authorList>
            <person name="Kim J.K."/>
            <person name="Choi T.E."/>
            <person name="Liu Q.M."/>
            <person name="Park H.Y."/>
            <person name="Yi T.H."/>
            <person name="Yoon M.H."/>
            <person name="Kim S.C."/>
            <person name="Im W.T."/>
        </authorList>
    </citation>
    <scope>NUCLEOTIDE SEQUENCE [LARGE SCALE GENOMIC DNA]</scope>
    <source>
        <strain evidence="2 3">KHI28</strain>
    </source>
</reference>
<dbReference type="Proteomes" id="UP000321362">
    <property type="component" value="Chromosome"/>
</dbReference>
<organism evidence="2 3">
    <name type="scientific">Mucilaginibacter ginsenosidivorax</name>
    <dbReference type="NCBI Taxonomy" id="862126"/>
    <lineage>
        <taxon>Bacteria</taxon>
        <taxon>Pseudomonadati</taxon>
        <taxon>Bacteroidota</taxon>
        <taxon>Sphingobacteriia</taxon>
        <taxon>Sphingobacteriales</taxon>
        <taxon>Sphingobacteriaceae</taxon>
        <taxon>Mucilaginibacter</taxon>
    </lineage>
</organism>
<proteinExistence type="predicted"/>
<gene>
    <name evidence="2" type="ORF">FSB76_12825</name>
</gene>
<keyword evidence="1" id="KW-0732">Signal</keyword>
<dbReference type="AlphaFoldDB" id="A0A5B8W1I6"/>
<feature type="chain" id="PRO_5022670766" evidence="1">
    <location>
        <begin position="21"/>
        <end position="234"/>
    </location>
</feature>
<keyword evidence="3" id="KW-1185">Reference proteome</keyword>
<evidence type="ECO:0000256" key="1">
    <source>
        <dbReference type="SAM" id="SignalP"/>
    </source>
</evidence>
<evidence type="ECO:0000313" key="3">
    <source>
        <dbReference type="Proteomes" id="UP000321362"/>
    </source>
</evidence>
<sequence length="234" mass="25857">MGKRYIVTLAVFMITGGVLKAQTGTNSISSTGITSGTGMAYNLVNNEDTKGSRYLFDAWVKGYVTDAKGNAVNSENYTFNYDKIGGALLLSQDKQTAIAVDKEHVKNFVVYNKADKAMAFEYVPAIDATHYCEVLAAGSKYKIYKLTKTRFIKADYKNDGISSSGNKYDEYVDDPAYYVVDAKTPEPQKIGLKNKVIKQAFAADAEKVKTFFTDHKDDDINEVFLAGLGNYLNQ</sequence>